<comment type="caution">
    <text evidence="1">The sequence shown here is derived from an EMBL/GenBank/DDBJ whole genome shotgun (WGS) entry which is preliminary data.</text>
</comment>
<keyword evidence="2" id="KW-1185">Reference proteome</keyword>
<reference evidence="2" key="1">
    <citation type="journal article" date="2019" name="Int. J. Syst. Evol. Microbiol.">
        <title>The Global Catalogue of Microorganisms (GCM) 10K type strain sequencing project: providing services to taxonomists for standard genome sequencing and annotation.</title>
        <authorList>
            <consortium name="The Broad Institute Genomics Platform"/>
            <consortium name="The Broad Institute Genome Sequencing Center for Infectious Disease"/>
            <person name="Wu L."/>
            <person name="Ma J."/>
        </authorList>
    </citation>
    <scope>NUCLEOTIDE SEQUENCE [LARGE SCALE GENOMIC DNA]</scope>
    <source>
        <strain evidence="2">CCUG 62974</strain>
    </source>
</reference>
<protein>
    <submittedName>
        <fullName evidence="1">Uncharacterized protein</fullName>
    </submittedName>
</protein>
<gene>
    <name evidence="1" type="ORF">ACFQ08_14600</name>
</gene>
<evidence type="ECO:0000313" key="1">
    <source>
        <dbReference type="EMBL" id="MFD0885777.1"/>
    </source>
</evidence>
<dbReference type="EMBL" id="JBHTHX010000433">
    <property type="protein sequence ID" value="MFD0885777.1"/>
    <property type="molecule type" value="Genomic_DNA"/>
</dbReference>
<dbReference type="Proteomes" id="UP001597024">
    <property type="component" value="Unassembled WGS sequence"/>
</dbReference>
<evidence type="ECO:0000313" key="2">
    <source>
        <dbReference type="Proteomes" id="UP001597024"/>
    </source>
</evidence>
<sequence>MSGHGHHGTAFLTIAIRQADGSIVSRRWLTCEHCAEHLAVQLGPPSDEVLATAYAQQTLQQVAETMPGYVQTDLRGGS</sequence>
<proteinExistence type="predicted"/>
<organism evidence="1 2">
    <name type="scientific">Streptosporangium algeriense</name>
    <dbReference type="NCBI Taxonomy" id="1682748"/>
    <lineage>
        <taxon>Bacteria</taxon>
        <taxon>Bacillati</taxon>
        <taxon>Actinomycetota</taxon>
        <taxon>Actinomycetes</taxon>
        <taxon>Streptosporangiales</taxon>
        <taxon>Streptosporangiaceae</taxon>
        <taxon>Streptosporangium</taxon>
    </lineage>
</organism>
<accession>A0ABW3DRY1</accession>
<name>A0ABW3DRY1_9ACTN</name>